<dbReference type="AlphaFoldDB" id="A0A162MH20"/>
<dbReference type="RefSeq" id="WP_068748590.1">
    <property type="nucleotide sequence ID" value="NZ_LOHZ01000032.1"/>
</dbReference>
<proteinExistence type="predicted"/>
<dbReference type="STRING" id="520767.ATZ99_14710"/>
<dbReference type="OrthoDB" id="1721752at2"/>
<dbReference type="PANTHER" id="PTHR32432:SF3">
    <property type="entry name" value="ETHANOLAMINE UTILIZATION PROTEIN EUTJ"/>
    <property type="match status" value="1"/>
</dbReference>
<dbReference type="InterPro" id="IPR050696">
    <property type="entry name" value="FtsA/MreB"/>
</dbReference>
<evidence type="ECO:0000313" key="1">
    <source>
        <dbReference type="EMBL" id="KYO65833.1"/>
    </source>
</evidence>
<evidence type="ECO:0008006" key="3">
    <source>
        <dbReference type="Google" id="ProtNLM"/>
    </source>
</evidence>
<protein>
    <recommendedName>
        <fullName evidence="3">Type IV pilus assembly protein PilM</fullName>
    </recommendedName>
</protein>
<dbReference type="InterPro" id="IPR005883">
    <property type="entry name" value="PilM"/>
</dbReference>
<dbReference type="Proteomes" id="UP000075737">
    <property type="component" value="Unassembled WGS sequence"/>
</dbReference>
<name>A0A162MH20_9FIRM</name>
<dbReference type="Gene3D" id="3.30.420.40">
    <property type="match status" value="1"/>
</dbReference>
<organism evidence="1 2">
    <name type="scientific">Thermovenabulum gondwanense</name>
    <dbReference type="NCBI Taxonomy" id="520767"/>
    <lineage>
        <taxon>Bacteria</taxon>
        <taxon>Bacillati</taxon>
        <taxon>Bacillota</taxon>
        <taxon>Clostridia</taxon>
        <taxon>Thermosediminibacterales</taxon>
        <taxon>Thermosediminibacteraceae</taxon>
        <taxon>Thermovenabulum</taxon>
    </lineage>
</organism>
<sequence>MSFYKSRIGIDLGSFYIKAVEAYKTKNGIYIKEFIKLEKGENEDIIPILKDIRSKLGKKSVIFGLPSKHIIYRNVSLPRMKPKEMKEAVYWESQDFTMVIKDDYTFDYEIILENEKSVQLLLAAAPTSVIKEYIEAFEKAGFYVEAVDVYPLAVNRVFKERFKDEVVIILDLGQHHTEATILENGLFFFSKTFSFSVSSGKIKALDFIQEISRFIDYYSIQKKGKRVDKVLLMGGGSKLSHIGGIIFENFNLDILFARELNLQDLKIKVLKNETLFDLADFCNALGFAMRG</sequence>
<evidence type="ECO:0000313" key="2">
    <source>
        <dbReference type="Proteomes" id="UP000075737"/>
    </source>
</evidence>
<dbReference type="EMBL" id="LOHZ01000032">
    <property type="protein sequence ID" value="KYO65833.1"/>
    <property type="molecule type" value="Genomic_DNA"/>
</dbReference>
<comment type="caution">
    <text evidence="1">The sequence shown here is derived from an EMBL/GenBank/DDBJ whole genome shotgun (WGS) entry which is preliminary data.</text>
</comment>
<keyword evidence="2" id="KW-1185">Reference proteome</keyword>
<dbReference type="Gene3D" id="3.30.1490.300">
    <property type="match status" value="1"/>
</dbReference>
<dbReference type="Pfam" id="PF11104">
    <property type="entry name" value="PilM_2"/>
    <property type="match status" value="1"/>
</dbReference>
<gene>
    <name evidence="1" type="ORF">ATZ99_14710</name>
</gene>
<dbReference type="PANTHER" id="PTHR32432">
    <property type="entry name" value="CELL DIVISION PROTEIN FTSA-RELATED"/>
    <property type="match status" value="1"/>
</dbReference>
<reference evidence="1 2" key="1">
    <citation type="submission" date="2015-12" db="EMBL/GenBank/DDBJ databases">
        <title>Draft genome of Thermovenabulum gondwanense isolated from a red thermophilic microbial mat colonisisng an outflow channel of a bore well.</title>
        <authorList>
            <person name="Patel B.K."/>
        </authorList>
    </citation>
    <scope>NUCLEOTIDE SEQUENCE [LARGE SCALE GENOMIC DNA]</scope>
    <source>
        <strain evidence="1 2">R270</strain>
    </source>
</reference>
<dbReference type="SUPFAM" id="SSF53067">
    <property type="entry name" value="Actin-like ATPase domain"/>
    <property type="match status" value="2"/>
</dbReference>
<dbReference type="InterPro" id="IPR043129">
    <property type="entry name" value="ATPase_NBD"/>
</dbReference>
<accession>A0A162MH20</accession>